<feature type="compositionally biased region" description="Pro residues" evidence="7">
    <location>
        <begin position="951"/>
        <end position="964"/>
    </location>
</feature>
<comment type="function">
    <text evidence="1">Putative transcription factor.</text>
</comment>
<feature type="compositionally biased region" description="Gly residues" evidence="7">
    <location>
        <begin position="1773"/>
        <end position="1790"/>
    </location>
</feature>
<dbReference type="InterPro" id="IPR044607">
    <property type="entry name" value="RKD-like"/>
</dbReference>
<feature type="compositionally biased region" description="Low complexity" evidence="7">
    <location>
        <begin position="2041"/>
        <end position="2058"/>
    </location>
</feature>
<dbReference type="PANTHER" id="PTHR46373:SF2">
    <property type="entry name" value="RWP-RK DOMAIN-CONTAINING PROTEIN"/>
    <property type="match status" value="1"/>
</dbReference>
<feature type="compositionally biased region" description="Polar residues" evidence="7">
    <location>
        <begin position="162"/>
        <end position="173"/>
    </location>
</feature>
<feature type="compositionally biased region" description="Gly residues" evidence="7">
    <location>
        <begin position="249"/>
        <end position="264"/>
    </location>
</feature>
<evidence type="ECO:0000256" key="3">
    <source>
        <dbReference type="ARBA" id="ARBA00023054"/>
    </source>
</evidence>
<feature type="compositionally biased region" description="Low complexity" evidence="7">
    <location>
        <begin position="903"/>
        <end position="917"/>
    </location>
</feature>
<feature type="compositionally biased region" description="Acidic residues" evidence="7">
    <location>
        <begin position="1839"/>
        <end position="1855"/>
    </location>
</feature>
<dbReference type="Pfam" id="PF02042">
    <property type="entry name" value="RWP-RK"/>
    <property type="match status" value="1"/>
</dbReference>
<organism evidence="9 10">
    <name type="scientific">Chlamydomonas reinhardtii</name>
    <name type="common">Chlamydomonas smithii</name>
    <dbReference type="NCBI Taxonomy" id="3055"/>
    <lineage>
        <taxon>Eukaryota</taxon>
        <taxon>Viridiplantae</taxon>
        <taxon>Chlorophyta</taxon>
        <taxon>core chlorophytes</taxon>
        <taxon>Chlorophyceae</taxon>
        <taxon>CS clade</taxon>
        <taxon>Chlamydomonadales</taxon>
        <taxon>Chlamydomonadaceae</taxon>
        <taxon>Chlamydomonas</taxon>
    </lineage>
</organism>
<dbReference type="PANTHER" id="PTHR46373">
    <property type="entry name" value="PROTEIN RKD4"/>
    <property type="match status" value="1"/>
</dbReference>
<dbReference type="Proteomes" id="UP000006906">
    <property type="component" value="Chromosome 3"/>
</dbReference>
<feature type="region of interest" description="Disordered" evidence="7">
    <location>
        <begin position="157"/>
        <end position="387"/>
    </location>
</feature>
<dbReference type="InterPro" id="IPR003035">
    <property type="entry name" value="RWP-RK_dom"/>
</dbReference>
<evidence type="ECO:0000259" key="8">
    <source>
        <dbReference type="PROSITE" id="PS51519"/>
    </source>
</evidence>
<feature type="region of interest" description="Disordered" evidence="7">
    <location>
        <begin position="1159"/>
        <end position="1263"/>
    </location>
</feature>
<feature type="compositionally biased region" description="Acidic residues" evidence="7">
    <location>
        <begin position="1161"/>
        <end position="1177"/>
    </location>
</feature>
<dbReference type="PROSITE" id="PS51519">
    <property type="entry name" value="RWP_RK"/>
    <property type="match status" value="1"/>
</dbReference>
<feature type="compositionally biased region" description="Low complexity" evidence="7">
    <location>
        <begin position="1791"/>
        <end position="1806"/>
    </location>
</feature>
<feature type="compositionally biased region" description="Basic residues" evidence="7">
    <location>
        <begin position="349"/>
        <end position="364"/>
    </location>
</feature>
<evidence type="ECO:0000256" key="5">
    <source>
        <dbReference type="ARBA" id="ARBA00023163"/>
    </source>
</evidence>
<keyword evidence="3" id="KW-0175">Coiled coil</keyword>
<feature type="compositionally biased region" description="Basic and acidic residues" evidence="7">
    <location>
        <begin position="184"/>
        <end position="199"/>
    </location>
</feature>
<keyword evidence="4" id="KW-0238">DNA-binding</keyword>
<evidence type="ECO:0000313" key="10">
    <source>
        <dbReference type="Proteomes" id="UP000006906"/>
    </source>
</evidence>
<feature type="region of interest" description="Disordered" evidence="7">
    <location>
        <begin position="1303"/>
        <end position="1340"/>
    </location>
</feature>
<reference evidence="9 10" key="1">
    <citation type="journal article" date="2007" name="Science">
        <title>The Chlamydomonas genome reveals the evolution of key animal and plant functions.</title>
        <authorList>
            <person name="Merchant S.S."/>
            <person name="Prochnik S.E."/>
            <person name="Vallon O."/>
            <person name="Harris E.H."/>
            <person name="Karpowicz S.J."/>
            <person name="Witman G.B."/>
            <person name="Terry A."/>
            <person name="Salamov A."/>
            <person name="Fritz-Laylin L.K."/>
            <person name="Marechal-Drouard L."/>
            <person name="Marshall W.F."/>
            <person name="Qu L.H."/>
            <person name="Nelson D.R."/>
            <person name="Sanderfoot A.A."/>
            <person name="Spalding M.H."/>
            <person name="Kapitonov V.V."/>
            <person name="Ren Q."/>
            <person name="Ferris P."/>
            <person name="Lindquist E."/>
            <person name="Shapiro H."/>
            <person name="Lucas S.M."/>
            <person name="Grimwood J."/>
            <person name="Schmutz J."/>
            <person name="Cardol P."/>
            <person name="Cerutti H."/>
            <person name="Chanfreau G."/>
            <person name="Chen C.L."/>
            <person name="Cognat V."/>
            <person name="Croft M.T."/>
            <person name="Dent R."/>
            <person name="Dutcher S."/>
            <person name="Fernandez E."/>
            <person name="Fukuzawa H."/>
            <person name="Gonzalez-Ballester D."/>
            <person name="Gonzalez-Halphen D."/>
            <person name="Hallmann A."/>
            <person name="Hanikenne M."/>
            <person name="Hippler M."/>
            <person name="Inwood W."/>
            <person name="Jabbari K."/>
            <person name="Kalanon M."/>
            <person name="Kuras R."/>
            <person name="Lefebvre P.A."/>
            <person name="Lemaire S.D."/>
            <person name="Lobanov A.V."/>
            <person name="Lohr M."/>
            <person name="Manuell A."/>
            <person name="Meier I."/>
            <person name="Mets L."/>
            <person name="Mittag M."/>
            <person name="Mittelmeier T."/>
            <person name="Moroney J.V."/>
            <person name="Moseley J."/>
            <person name="Napoli C."/>
            <person name="Nedelcu A.M."/>
            <person name="Niyogi K."/>
            <person name="Novoselov S.V."/>
            <person name="Paulsen I.T."/>
            <person name="Pazour G."/>
            <person name="Purton S."/>
            <person name="Ral J.P."/>
            <person name="Riano-Pachon D.M."/>
            <person name="Riekhof W."/>
            <person name="Rymarquis L."/>
            <person name="Schroda M."/>
            <person name="Stern D."/>
            <person name="Umen J."/>
            <person name="Willows R."/>
            <person name="Wilson N."/>
            <person name="Zimmer S.L."/>
            <person name="Allmer J."/>
            <person name="Balk J."/>
            <person name="Bisova K."/>
            <person name="Chen C.J."/>
            <person name="Elias M."/>
            <person name="Gendler K."/>
            <person name="Hauser C."/>
            <person name="Lamb M.R."/>
            <person name="Ledford H."/>
            <person name="Long J.C."/>
            <person name="Minagawa J."/>
            <person name="Page M.D."/>
            <person name="Pan J."/>
            <person name="Pootakham W."/>
            <person name="Roje S."/>
            <person name="Rose A."/>
            <person name="Stahlberg E."/>
            <person name="Terauchi A.M."/>
            <person name="Yang P."/>
            <person name="Ball S."/>
            <person name="Bowler C."/>
            <person name="Dieckmann C.L."/>
            <person name="Gladyshev V.N."/>
            <person name="Green P."/>
            <person name="Jorgensen R."/>
            <person name="Mayfield S."/>
            <person name="Mueller-Roeber B."/>
            <person name="Rajamani S."/>
            <person name="Sayre R.T."/>
            <person name="Brokstein P."/>
            <person name="Dubchak I."/>
            <person name="Goodstein D."/>
            <person name="Hornick L."/>
            <person name="Huang Y.W."/>
            <person name="Jhaveri J."/>
            <person name="Luo Y."/>
            <person name="Martinez D."/>
            <person name="Ngau W.C."/>
            <person name="Otillar B."/>
            <person name="Poliakov A."/>
            <person name="Porter A."/>
            <person name="Szajkowski L."/>
            <person name="Werner G."/>
            <person name="Zhou K."/>
            <person name="Grigoriev I.V."/>
            <person name="Rokhsar D.S."/>
            <person name="Grossman A.R."/>
        </authorList>
    </citation>
    <scope>NUCLEOTIDE SEQUENCE [LARGE SCALE GENOMIC DNA]</scope>
    <source>
        <strain evidence="10">CC-503</strain>
    </source>
</reference>
<dbReference type="GeneID" id="5721169"/>
<feature type="compositionally biased region" description="Acidic residues" evidence="7">
    <location>
        <begin position="307"/>
        <end position="330"/>
    </location>
</feature>
<accession>A0A2K3DVL1</accession>
<feature type="compositionally biased region" description="Low complexity" evidence="7">
    <location>
        <begin position="1587"/>
        <end position="1601"/>
    </location>
</feature>
<protein>
    <recommendedName>
        <fullName evidence="8">RWP-RK domain-containing protein</fullName>
    </recommendedName>
</protein>
<feature type="domain" description="RWP-RK" evidence="8">
    <location>
        <begin position="1865"/>
        <end position="1950"/>
    </location>
</feature>
<evidence type="ECO:0000256" key="4">
    <source>
        <dbReference type="ARBA" id="ARBA00023125"/>
    </source>
</evidence>
<keyword evidence="2" id="KW-0805">Transcription regulation</keyword>
<feature type="compositionally biased region" description="Acidic residues" evidence="7">
    <location>
        <begin position="1204"/>
        <end position="1214"/>
    </location>
</feature>
<name>A0A2K3DVL1_CHLRE</name>
<keyword evidence="6" id="KW-0539">Nucleus</keyword>
<dbReference type="ExpressionAtlas" id="A0A2K3DVL1">
    <property type="expression patterns" value="baseline and differential"/>
</dbReference>
<dbReference type="STRING" id="3055.A0A2K3DVL1"/>
<feature type="compositionally biased region" description="Low complexity" evidence="7">
    <location>
        <begin position="1663"/>
        <end position="1676"/>
    </location>
</feature>
<feature type="region of interest" description="Disordered" evidence="7">
    <location>
        <begin position="1759"/>
        <end position="1865"/>
    </location>
</feature>
<evidence type="ECO:0000256" key="2">
    <source>
        <dbReference type="ARBA" id="ARBA00023015"/>
    </source>
</evidence>
<feature type="compositionally biased region" description="Low complexity" evidence="7">
    <location>
        <begin position="1686"/>
        <end position="1697"/>
    </location>
</feature>
<dbReference type="KEGG" id="cre:CHLRE_03g149400v5"/>
<feature type="compositionally biased region" description="Gly residues" evidence="7">
    <location>
        <begin position="1856"/>
        <end position="1865"/>
    </location>
</feature>
<feature type="region of interest" description="Disordered" evidence="7">
    <location>
        <begin position="1663"/>
        <end position="1710"/>
    </location>
</feature>
<keyword evidence="5" id="KW-0804">Transcription</keyword>
<feature type="compositionally biased region" description="Low complexity" evidence="7">
    <location>
        <begin position="1215"/>
        <end position="1261"/>
    </location>
</feature>
<keyword evidence="10" id="KW-1185">Reference proteome</keyword>
<dbReference type="RefSeq" id="XP_042925615.1">
    <property type="nucleotide sequence ID" value="XM_043060486.1"/>
</dbReference>
<feature type="compositionally biased region" description="Low complexity" evidence="7">
    <location>
        <begin position="1309"/>
        <end position="1324"/>
    </location>
</feature>
<dbReference type="OrthoDB" id="6270329at2759"/>
<dbReference type="EMBL" id="CM008964">
    <property type="protein sequence ID" value="PNW84569.1"/>
    <property type="molecule type" value="Genomic_DNA"/>
</dbReference>
<feature type="compositionally biased region" description="Low complexity" evidence="7">
    <location>
        <begin position="68"/>
        <end position="93"/>
    </location>
</feature>
<dbReference type="Gramene" id="PNW84569">
    <property type="protein sequence ID" value="PNW84569"/>
    <property type="gene ID" value="CHLRE_03g149400v5"/>
</dbReference>
<evidence type="ECO:0000256" key="6">
    <source>
        <dbReference type="ARBA" id="ARBA00023242"/>
    </source>
</evidence>
<proteinExistence type="predicted"/>
<feature type="region of interest" description="Disordered" evidence="7">
    <location>
        <begin position="2041"/>
        <end position="2061"/>
    </location>
</feature>
<feature type="region of interest" description="Disordered" evidence="7">
    <location>
        <begin position="62"/>
        <end position="99"/>
    </location>
</feature>
<evidence type="ECO:0000256" key="7">
    <source>
        <dbReference type="SAM" id="MobiDB-lite"/>
    </source>
</evidence>
<sequence>MDLDVPDLLADFNPGAGLVVPIASVGQALLPLARNLPKEELENVDVTGLDALLSSDPSALNDVTFQRSSPSAPTPQATPTAPSTSARPGSSTTLAAGASVHQPYLREQQRQTLPHLPSLSGFASAGAGQQPACPAGSHLGPAAALGGTQACLSKISDPGCGKQTTSNRSSLSQMDEDGGDDAGAPEHEAQDVRNGDSGRGDGGGGGHMYASEPPRGPEPMTLISGCSETASGHRIDGGEAPSVSHSPSGAGGGASAPGAAGGASGATRPEQAETAPSRMSANHQLPGADPTAGASPRNGSGIAAADGDAEGSGDGDGDEEEEEEDDEELGDALAGAPAEGAVSGSRPAKAARSKAQPRGRRPKAAKQDGGGEGGSDSEDEDGGESRHLGRRVIEYAEKIVEQAWAANQLSDVPHTATLDCNELPGIGFKKAGRILATAAVRLLVRGEEAQKKGTLRTLLRSAENAGILAQQGGPAGAAGIAAGGGAARGTAGGADMGASAAAAAAAAAAVASMPNLASMDPETLRVCLAAAAAAAAAAAGTPSATSGVTQQPQTHAQANAIVNLASELQQHGLGQWAVQAAAEVAMKAAAAVLQQQQQHAAAAAAADPRGAGSSVDAGPSSLNLLTAAAVGPPDMRHFGGFAAAPSHAAAGGNMATLYSAQGNPRVEPAAAPGPFQQMVLEAALADDCNPDGGAGAGLTTGGELECTLSGPRSSTDELLQAVFDGMGDPGGARALTGNSGGGPSGGSNVVAGVAEPRKSDGAAWDLLGQMFDSYCGGGAPAAATDTQASVSLPHRQHHQPLQLPLPHVSLQHPALAMIAAAEAAGPTGGFRLNGGSITMLDAWVDAQNDEHVDAAVVAAMVAGDDDVPRLHDTLGPVVGGAATAACADGAGLSTASRQHQHQHPQQQAAPTPTLLAPMPVRGGGGAGVSALADVSPGDHSPGSDGGGLMAPPQPRPPICISPPPEDLDPSELRDDFPDLPLTASMFRISNMSIADGPPAPGSARPSASAFGANPFGQFGAAGGVGGGGTPNRLSNALSILRAGSAGCMDMLMSNDFMDALAAADPLLAAEVSAGGAAGGGGRASHADKFLMSIDALPPVPPLLPPSLIPPGYANALVMTTGDAGAGLSNSGPLSAAAGAAGYRRHQQGMEAHAALERVAEEQPDVDAEGTEEPEEEWGQGRRPRRGAASRAVTARSGAPREVLQEGEDEGEDDGGTVAAAPWAARAAGSSRGVPSARRQLVPASPMSSPMMTSPMRSPTAPARTFVEGPTAAAAVAAAGAIMAPQCRAVAGVLGGGTTSIALGGNGHRGAPPQAAPGPSSFSAPFGGGGGGSSLSGNSQGGPVTARALFMMDGAGGLAGGGGGAGVTFADGLGGDCAPSLMPPPPPFQHGHGHGHHNLFADPRYGAAAHDLEAMNRQQLSAPAVLEHPGAAMLCAGAGDATATSTSGVSGGGCGGGVGGGSVVSSAADPSGGLFAGPAAMLASLTAAAAAGGGVMGMAASAPQPQVPVGLVSMGTGHSSGSQLYASAASVAPGGGGGLWAEQPQVQLQQHTLHTPAPGMQQHAHSQAAPDVLSLQQLHSRDKASPLRSASFSRGSVGSSTRSPRRAHLNAAIQAVVKAASASPSPSPLARGSDGRVIRRGAGAAAAAGFAGSMESPLAGSAAAAAGGNSRAGSVAPQLPPLPTLPQLPQLPQLSPVPQYAPHSDLGDGAAHHGLTAEMGLAAYDGVTAAGVADGAAAAAEEAKEASTLAAAIAAATTGGGSVDGFTRKKGGAKAAGGGRAGRGAKRGGAGSADIGSGSDDMDAGSAPSGGGAAPTAERPSGVGRLGAAAPSGRGSQMDSGDEESGGGGGGDEEGDGGGVSGGGEGVSVVNLRKVTQDGAPRQLTKQSLKDVYHLPINEAAAALNIGVTVLKKYCRKFSIPRWPYRKLNSVNKLMETFERYKRDALLGGNVTGGEECEVVLQSLGKMKVELYEDPDKDIDERIKKLRQANFKVEYRARQDTTGKQQQPQQQQHQDEFQQLLQQQLQQHLMQQQQQQMFLPQQQQQQQQQQELPGAQGQQMLMPVGDGFGMHGGMPQGAAGMLPAMPPPFLLPPFNPAALPSQFLPEGSAQGFGGGCPAANPTNF</sequence>
<evidence type="ECO:0000313" key="9">
    <source>
        <dbReference type="EMBL" id="PNW84569.1"/>
    </source>
</evidence>
<dbReference type="GO" id="GO:0003677">
    <property type="term" value="F:DNA binding"/>
    <property type="evidence" value="ECO:0007669"/>
    <property type="project" value="UniProtKB-KW"/>
</dbReference>
<feature type="region of interest" description="Disordered" evidence="7">
    <location>
        <begin position="1578"/>
        <end position="1605"/>
    </location>
</feature>
<dbReference type="InParanoid" id="A0A2K3DVL1"/>
<gene>
    <name evidence="9" type="ORF">CHLRE_03g149400v5</name>
</gene>
<feature type="region of interest" description="Disordered" evidence="7">
    <location>
        <begin position="891"/>
        <end position="965"/>
    </location>
</feature>
<dbReference type="GO" id="GO:0003700">
    <property type="term" value="F:DNA-binding transcription factor activity"/>
    <property type="evidence" value="ECO:0007669"/>
    <property type="project" value="InterPro"/>
</dbReference>
<evidence type="ECO:0000256" key="1">
    <source>
        <dbReference type="ARBA" id="ARBA00004049"/>
    </source>
</evidence>